<dbReference type="AlphaFoldDB" id="A0A1H8K4H2"/>
<evidence type="ECO:0000313" key="2">
    <source>
        <dbReference type="Proteomes" id="UP000199054"/>
    </source>
</evidence>
<keyword evidence="2" id="KW-1185">Reference proteome</keyword>
<sequence>MPRFNVTVRYEQTKEIKVYARNETEAEERAVEIVESWNNVLSAEADDVNEE</sequence>
<protein>
    <submittedName>
        <fullName evidence="1">Uncharacterized protein</fullName>
    </submittedName>
</protein>
<dbReference type="Proteomes" id="UP000199054">
    <property type="component" value="Unassembled WGS sequence"/>
</dbReference>
<organism evidence="1 2">
    <name type="scientific">Paracoccus alcaliphilus</name>
    <dbReference type="NCBI Taxonomy" id="34002"/>
    <lineage>
        <taxon>Bacteria</taxon>
        <taxon>Pseudomonadati</taxon>
        <taxon>Pseudomonadota</taxon>
        <taxon>Alphaproteobacteria</taxon>
        <taxon>Rhodobacterales</taxon>
        <taxon>Paracoccaceae</taxon>
        <taxon>Paracoccus</taxon>
    </lineage>
</organism>
<dbReference type="EMBL" id="FODE01000020">
    <property type="protein sequence ID" value="SEN87862.1"/>
    <property type="molecule type" value="Genomic_DNA"/>
</dbReference>
<dbReference type="RefSeq" id="WP_170851852.1">
    <property type="nucleotide sequence ID" value="NZ_CP067124.1"/>
</dbReference>
<evidence type="ECO:0000313" key="1">
    <source>
        <dbReference type="EMBL" id="SEN87862.1"/>
    </source>
</evidence>
<dbReference type="STRING" id="34002.SAMN04489859_102054"/>
<name>A0A1H8K4H2_9RHOB</name>
<accession>A0A1H8K4H2</accession>
<gene>
    <name evidence="1" type="ORF">SAMN04489859_102054</name>
</gene>
<reference evidence="1 2" key="1">
    <citation type="submission" date="2016-10" db="EMBL/GenBank/DDBJ databases">
        <authorList>
            <person name="de Groot N.N."/>
        </authorList>
    </citation>
    <scope>NUCLEOTIDE SEQUENCE [LARGE SCALE GENOMIC DNA]</scope>
    <source>
        <strain evidence="1 2">DSM 8512</strain>
    </source>
</reference>
<proteinExistence type="predicted"/>